<gene>
    <name evidence="1" type="ORF">VCB98_06080</name>
</gene>
<protein>
    <submittedName>
        <fullName evidence="1">Antibiotic biosynthesis monooxygenase</fullName>
    </submittedName>
</protein>
<dbReference type="RefSeq" id="WP_346051011.1">
    <property type="nucleotide sequence ID" value="NZ_JAYGII010000009.1"/>
</dbReference>
<sequence length="98" mass="11539">MGFVIVYRWEIRPGKESQFRQSWEALSQQYCQLYGAEAARLHRGEEQVWMAWTAWPSREQYFLAMERGVPDPEIVEAMDAAVSRRLEPEFLVLEATVE</sequence>
<name>A0AAP6JF05_9GAMM</name>
<evidence type="ECO:0000313" key="1">
    <source>
        <dbReference type="EMBL" id="MEA5445382.1"/>
    </source>
</evidence>
<dbReference type="InterPro" id="IPR011008">
    <property type="entry name" value="Dimeric_a/b-barrel"/>
</dbReference>
<dbReference type="SUPFAM" id="SSF54909">
    <property type="entry name" value="Dimeric alpha+beta barrel"/>
    <property type="match status" value="1"/>
</dbReference>
<proteinExistence type="predicted"/>
<comment type="caution">
    <text evidence="1">The sequence shown here is derived from an EMBL/GenBank/DDBJ whole genome shotgun (WGS) entry which is preliminary data.</text>
</comment>
<dbReference type="AlphaFoldDB" id="A0AAP6JF05"/>
<organism evidence="1 2">
    <name type="scientific">Natronospira elongata</name>
    <dbReference type="NCBI Taxonomy" id="3110268"/>
    <lineage>
        <taxon>Bacteria</taxon>
        <taxon>Pseudomonadati</taxon>
        <taxon>Pseudomonadota</taxon>
        <taxon>Gammaproteobacteria</taxon>
        <taxon>Natronospirales</taxon>
        <taxon>Natronospiraceae</taxon>
        <taxon>Natronospira</taxon>
    </lineage>
</organism>
<keyword evidence="1" id="KW-0560">Oxidoreductase</keyword>
<reference evidence="1 2" key="1">
    <citation type="submission" date="2023-12" db="EMBL/GenBank/DDBJ databases">
        <title>Whole-genome sequencing of halo(alkali)philic microorganisms from hypersaline lakes.</title>
        <authorList>
            <person name="Sorokin D.Y."/>
            <person name="Merkel A.Y."/>
            <person name="Messina E."/>
            <person name="Yakimov M."/>
        </authorList>
    </citation>
    <scope>NUCLEOTIDE SEQUENCE [LARGE SCALE GENOMIC DNA]</scope>
    <source>
        <strain evidence="1 2">AB-CW1</strain>
    </source>
</reference>
<accession>A0AAP6JF05</accession>
<dbReference type="Gene3D" id="3.30.70.100">
    <property type="match status" value="1"/>
</dbReference>
<evidence type="ECO:0000313" key="2">
    <source>
        <dbReference type="Proteomes" id="UP001302316"/>
    </source>
</evidence>
<dbReference type="EMBL" id="JAYGII010000009">
    <property type="protein sequence ID" value="MEA5445382.1"/>
    <property type="molecule type" value="Genomic_DNA"/>
</dbReference>
<keyword evidence="2" id="KW-1185">Reference proteome</keyword>
<dbReference type="GO" id="GO:0004497">
    <property type="term" value="F:monooxygenase activity"/>
    <property type="evidence" value="ECO:0007669"/>
    <property type="project" value="UniProtKB-KW"/>
</dbReference>
<keyword evidence="1" id="KW-0503">Monooxygenase</keyword>
<dbReference type="Proteomes" id="UP001302316">
    <property type="component" value="Unassembled WGS sequence"/>
</dbReference>